<dbReference type="PANTHER" id="PTHR42798:SF7">
    <property type="entry name" value="ALPHA-D-RIBOSE 1-METHYLPHOSPHONATE 5-TRIPHOSPHATE SYNTHASE SUBUNIT PHNL"/>
    <property type="match status" value="1"/>
</dbReference>
<feature type="domain" description="ABC transporter" evidence="4">
    <location>
        <begin position="11"/>
        <end position="238"/>
    </location>
</feature>
<dbReference type="Pfam" id="PF00005">
    <property type="entry name" value="ABC_tran"/>
    <property type="match status" value="1"/>
</dbReference>
<evidence type="ECO:0000256" key="2">
    <source>
        <dbReference type="ARBA" id="ARBA00022741"/>
    </source>
</evidence>
<evidence type="ECO:0000313" key="5">
    <source>
        <dbReference type="EMBL" id="NIA71802.1"/>
    </source>
</evidence>
<dbReference type="InterPro" id="IPR012701">
    <property type="entry name" value="CP_lyase_PhnL"/>
</dbReference>
<evidence type="ECO:0000259" key="4">
    <source>
        <dbReference type="PROSITE" id="PS50893"/>
    </source>
</evidence>
<organism evidence="5 6">
    <name type="scientific">Pelagibius litoralis</name>
    <dbReference type="NCBI Taxonomy" id="374515"/>
    <lineage>
        <taxon>Bacteria</taxon>
        <taxon>Pseudomonadati</taxon>
        <taxon>Pseudomonadota</taxon>
        <taxon>Alphaproteobacteria</taxon>
        <taxon>Rhodospirillales</taxon>
        <taxon>Rhodovibrionaceae</taxon>
        <taxon>Pelagibius</taxon>
    </lineage>
</organism>
<accession>A0A967KCQ0</accession>
<dbReference type="SUPFAM" id="SSF52540">
    <property type="entry name" value="P-loop containing nucleoside triphosphate hydrolases"/>
    <property type="match status" value="1"/>
</dbReference>
<evidence type="ECO:0000256" key="1">
    <source>
        <dbReference type="ARBA" id="ARBA00005417"/>
    </source>
</evidence>
<dbReference type="PROSITE" id="PS50893">
    <property type="entry name" value="ABC_TRANSPORTER_2"/>
    <property type="match status" value="1"/>
</dbReference>
<dbReference type="AlphaFoldDB" id="A0A967KCQ0"/>
<keyword evidence="5" id="KW-0456">Lyase</keyword>
<comment type="similarity">
    <text evidence="1">Belongs to the ABC transporter superfamily.</text>
</comment>
<dbReference type="PROSITE" id="PS00211">
    <property type="entry name" value="ABC_TRANSPORTER_1"/>
    <property type="match status" value="1"/>
</dbReference>
<dbReference type="Proteomes" id="UP000761264">
    <property type="component" value="Unassembled WGS sequence"/>
</dbReference>
<dbReference type="InterPro" id="IPR027417">
    <property type="entry name" value="P-loop_NTPase"/>
</dbReference>
<dbReference type="Gene3D" id="3.40.50.300">
    <property type="entry name" value="P-loop containing nucleotide triphosphate hydrolases"/>
    <property type="match status" value="1"/>
</dbReference>
<dbReference type="NCBIfam" id="TIGR02324">
    <property type="entry name" value="CP_lyasePhnL"/>
    <property type="match status" value="1"/>
</dbReference>
<comment type="caution">
    <text evidence="5">The sequence shown here is derived from an EMBL/GenBank/DDBJ whole genome shotgun (WGS) entry which is preliminary data.</text>
</comment>
<dbReference type="InterPro" id="IPR003439">
    <property type="entry name" value="ABC_transporter-like_ATP-bd"/>
</dbReference>
<name>A0A967KCQ0_9PROT</name>
<proteinExistence type="inferred from homology"/>
<keyword evidence="6" id="KW-1185">Reference proteome</keyword>
<evidence type="ECO:0000313" key="6">
    <source>
        <dbReference type="Proteomes" id="UP000761264"/>
    </source>
</evidence>
<reference evidence="5" key="1">
    <citation type="submission" date="2020-03" db="EMBL/GenBank/DDBJ databases">
        <title>Genome of Pelagibius litoralis DSM 21314T.</title>
        <authorList>
            <person name="Wang G."/>
        </authorList>
    </citation>
    <scope>NUCLEOTIDE SEQUENCE</scope>
    <source>
        <strain evidence="5">DSM 21314</strain>
    </source>
</reference>
<dbReference type="EMBL" id="JAAQPH010000026">
    <property type="protein sequence ID" value="NIA71802.1"/>
    <property type="molecule type" value="Genomic_DNA"/>
</dbReference>
<keyword evidence="2" id="KW-0547">Nucleotide-binding</keyword>
<dbReference type="GO" id="GO:0005524">
    <property type="term" value="F:ATP binding"/>
    <property type="evidence" value="ECO:0007669"/>
    <property type="project" value="UniProtKB-KW"/>
</dbReference>
<dbReference type="InterPro" id="IPR017871">
    <property type="entry name" value="ABC_transporter-like_CS"/>
</dbReference>
<dbReference type="InterPro" id="IPR003593">
    <property type="entry name" value="AAA+_ATPase"/>
</dbReference>
<sequence length="238" mass="25954">MIEKQEQPPLIRVENLSKTFILHVQGEARIPVFSDLSLEVAAGQCVALFGSSGTGKSTLLRSLYANYKPGSGHIWVRHGADWVDMATAVPHRVLEVRRETMGYVSQFLRVIPRISARDIVAEPLHALGIDLEQARAKAEVLLARLNIPEAMWDLAPATFSGGEQQRVNIARGFAVDYPILLLDEPTASLDAGNRAVVIELIREAKARGTALVGIFHDDEVREAVADAVFNVKAGELAA</sequence>
<dbReference type="GO" id="GO:0016829">
    <property type="term" value="F:lyase activity"/>
    <property type="evidence" value="ECO:0007669"/>
    <property type="project" value="UniProtKB-KW"/>
</dbReference>
<dbReference type="GO" id="GO:0016887">
    <property type="term" value="F:ATP hydrolysis activity"/>
    <property type="evidence" value="ECO:0007669"/>
    <property type="project" value="InterPro"/>
</dbReference>
<gene>
    <name evidence="5" type="primary">phnL</name>
    <name evidence="5" type="ORF">HBA54_24710</name>
</gene>
<protein>
    <submittedName>
        <fullName evidence="5">Phosphonate C-P lyase system protein PhnL</fullName>
    </submittedName>
</protein>
<evidence type="ECO:0000256" key="3">
    <source>
        <dbReference type="ARBA" id="ARBA00022840"/>
    </source>
</evidence>
<dbReference type="SMART" id="SM00382">
    <property type="entry name" value="AAA"/>
    <property type="match status" value="1"/>
</dbReference>
<keyword evidence="3" id="KW-0067">ATP-binding</keyword>
<dbReference type="PANTHER" id="PTHR42798">
    <property type="entry name" value="LIPOPROTEIN-RELEASING SYSTEM ATP-BINDING PROTEIN LOLD"/>
    <property type="match status" value="1"/>
</dbReference>